<feature type="transmembrane region" description="Helical" evidence="1">
    <location>
        <begin position="33"/>
        <end position="53"/>
    </location>
</feature>
<dbReference type="EMBL" id="PCVG01000016">
    <property type="protein sequence ID" value="PIQ68973.1"/>
    <property type="molecule type" value="Genomic_DNA"/>
</dbReference>
<dbReference type="Pfam" id="PF07963">
    <property type="entry name" value="N_methyl"/>
    <property type="match status" value="1"/>
</dbReference>
<protein>
    <recommendedName>
        <fullName evidence="4">General secretion pathway GspH domain-containing protein</fullName>
    </recommendedName>
</protein>
<dbReference type="InterPro" id="IPR045584">
    <property type="entry name" value="Pilin-like"/>
</dbReference>
<keyword evidence="1" id="KW-1133">Transmembrane helix</keyword>
<evidence type="ECO:0008006" key="4">
    <source>
        <dbReference type="Google" id="ProtNLM"/>
    </source>
</evidence>
<name>A0A2H0KEE6_9BACT</name>
<dbReference type="SUPFAM" id="SSF54523">
    <property type="entry name" value="Pili subunits"/>
    <property type="match status" value="1"/>
</dbReference>
<keyword evidence="1" id="KW-0472">Membrane</keyword>
<proteinExistence type="predicted"/>
<dbReference type="Gene3D" id="3.30.700.10">
    <property type="entry name" value="Glycoprotein, Type 4 Pilin"/>
    <property type="match status" value="1"/>
</dbReference>
<evidence type="ECO:0000313" key="3">
    <source>
        <dbReference type="Proteomes" id="UP000229342"/>
    </source>
</evidence>
<dbReference type="Proteomes" id="UP000229342">
    <property type="component" value="Unassembled WGS sequence"/>
</dbReference>
<dbReference type="NCBIfam" id="TIGR02532">
    <property type="entry name" value="IV_pilin_GFxxxE"/>
    <property type="match status" value="1"/>
</dbReference>
<accession>A0A2H0KEE6</accession>
<sequence>MKHEVCIMKHKKKINGTLDTSCFMLHVPFRQGFTLVEIIGVIAVLGIITALSVSSLIRFNSREAVEQEVGKLLGIVSEARTLTISAKDGVAYGVHFEEHKAVLFQAPTYSEGATTNRVQMLSDAVRLSAISLTGGGADVVFKKLTGGTDEDGTITIVSTRDDVDARDIVITPTGAVYSNN</sequence>
<organism evidence="2 3">
    <name type="scientific">Candidatus Taylorbacteria bacterium CG11_big_fil_rev_8_21_14_0_20_46_11</name>
    <dbReference type="NCBI Taxonomy" id="1975025"/>
    <lineage>
        <taxon>Bacteria</taxon>
        <taxon>Candidatus Tayloriibacteriota</taxon>
    </lineage>
</organism>
<gene>
    <name evidence="2" type="ORF">COV91_01260</name>
</gene>
<dbReference type="InterPro" id="IPR012902">
    <property type="entry name" value="N_methyl_site"/>
</dbReference>
<dbReference type="PROSITE" id="PS00409">
    <property type="entry name" value="PROKAR_NTER_METHYL"/>
    <property type="match status" value="1"/>
</dbReference>
<evidence type="ECO:0000313" key="2">
    <source>
        <dbReference type="EMBL" id="PIQ68973.1"/>
    </source>
</evidence>
<dbReference type="AlphaFoldDB" id="A0A2H0KEE6"/>
<reference evidence="2 3" key="1">
    <citation type="submission" date="2017-09" db="EMBL/GenBank/DDBJ databases">
        <title>Depth-based differentiation of microbial function through sediment-hosted aquifers and enrichment of novel symbionts in the deep terrestrial subsurface.</title>
        <authorList>
            <person name="Probst A.J."/>
            <person name="Ladd B."/>
            <person name="Jarett J.K."/>
            <person name="Geller-Mcgrath D.E."/>
            <person name="Sieber C.M."/>
            <person name="Emerson J.B."/>
            <person name="Anantharaman K."/>
            <person name="Thomas B.C."/>
            <person name="Malmstrom R."/>
            <person name="Stieglmeier M."/>
            <person name="Klingl A."/>
            <person name="Woyke T."/>
            <person name="Ryan C.M."/>
            <person name="Banfield J.F."/>
        </authorList>
    </citation>
    <scope>NUCLEOTIDE SEQUENCE [LARGE SCALE GENOMIC DNA]</scope>
    <source>
        <strain evidence="2">CG11_big_fil_rev_8_21_14_0_20_46_11</strain>
    </source>
</reference>
<keyword evidence="1" id="KW-0812">Transmembrane</keyword>
<evidence type="ECO:0000256" key="1">
    <source>
        <dbReference type="SAM" id="Phobius"/>
    </source>
</evidence>
<comment type="caution">
    <text evidence="2">The sequence shown here is derived from an EMBL/GenBank/DDBJ whole genome shotgun (WGS) entry which is preliminary data.</text>
</comment>